<feature type="region of interest" description="Disordered" evidence="1">
    <location>
        <begin position="195"/>
        <end position="256"/>
    </location>
</feature>
<dbReference type="InterPro" id="IPR043502">
    <property type="entry name" value="DNA/RNA_pol_sf"/>
</dbReference>
<feature type="region of interest" description="Disordered" evidence="1">
    <location>
        <begin position="357"/>
        <end position="460"/>
    </location>
</feature>
<dbReference type="InterPro" id="IPR013103">
    <property type="entry name" value="RVT_2"/>
</dbReference>
<evidence type="ECO:0000256" key="1">
    <source>
        <dbReference type="SAM" id="MobiDB-lite"/>
    </source>
</evidence>
<keyword evidence="4" id="KW-1185">Reference proteome</keyword>
<feature type="domain" description="Reverse transcriptase Ty1/copia-type" evidence="2">
    <location>
        <begin position="537"/>
        <end position="669"/>
    </location>
</feature>
<comment type="caution">
    <text evidence="3">The sequence shown here is derived from an EMBL/GenBank/DDBJ whole genome shotgun (WGS) entry which is preliminary data.</text>
</comment>
<evidence type="ECO:0000259" key="2">
    <source>
        <dbReference type="Pfam" id="PF07727"/>
    </source>
</evidence>
<dbReference type="Pfam" id="PF07727">
    <property type="entry name" value="RVT_2"/>
    <property type="match status" value="1"/>
</dbReference>
<organism evidence="3 4">
    <name type="scientific">Lolium multiflorum</name>
    <name type="common">Italian ryegrass</name>
    <name type="synonym">Lolium perenne subsp. multiflorum</name>
    <dbReference type="NCBI Taxonomy" id="4521"/>
    <lineage>
        <taxon>Eukaryota</taxon>
        <taxon>Viridiplantae</taxon>
        <taxon>Streptophyta</taxon>
        <taxon>Embryophyta</taxon>
        <taxon>Tracheophyta</taxon>
        <taxon>Spermatophyta</taxon>
        <taxon>Magnoliopsida</taxon>
        <taxon>Liliopsida</taxon>
        <taxon>Poales</taxon>
        <taxon>Poaceae</taxon>
        <taxon>BOP clade</taxon>
        <taxon>Pooideae</taxon>
        <taxon>Poodae</taxon>
        <taxon>Poeae</taxon>
        <taxon>Poeae Chloroplast Group 2 (Poeae type)</taxon>
        <taxon>Loliodinae</taxon>
        <taxon>Loliinae</taxon>
        <taxon>Lolium</taxon>
    </lineage>
</organism>
<proteinExistence type="predicted"/>
<dbReference type="EMBL" id="JAUUTY010000004">
    <property type="protein sequence ID" value="KAK1648180.1"/>
    <property type="molecule type" value="Genomic_DNA"/>
</dbReference>
<reference evidence="3" key="1">
    <citation type="submission" date="2023-07" db="EMBL/GenBank/DDBJ databases">
        <title>A chromosome-level genome assembly of Lolium multiflorum.</title>
        <authorList>
            <person name="Chen Y."/>
            <person name="Copetti D."/>
            <person name="Kolliker R."/>
            <person name="Studer B."/>
        </authorList>
    </citation>
    <scope>NUCLEOTIDE SEQUENCE</scope>
    <source>
        <strain evidence="3">02402/16</strain>
        <tissue evidence="3">Leaf</tissue>
    </source>
</reference>
<evidence type="ECO:0000313" key="3">
    <source>
        <dbReference type="EMBL" id="KAK1648180.1"/>
    </source>
</evidence>
<dbReference type="SUPFAM" id="SSF56672">
    <property type="entry name" value="DNA/RNA polymerases"/>
    <property type="match status" value="1"/>
</dbReference>
<feature type="compositionally biased region" description="Acidic residues" evidence="1">
    <location>
        <begin position="240"/>
        <end position="252"/>
    </location>
</feature>
<dbReference type="AlphaFoldDB" id="A0AAD8SBZ4"/>
<name>A0AAD8SBZ4_LOLMU</name>
<feature type="compositionally biased region" description="Basic and acidic residues" evidence="1">
    <location>
        <begin position="195"/>
        <end position="207"/>
    </location>
</feature>
<feature type="compositionally biased region" description="Basic and acidic residues" evidence="1">
    <location>
        <begin position="407"/>
        <end position="428"/>
    </location>
</feature>
<protein>
    <recommendedName>
        <fullName evidence="2">Reverse transcriptase Ty1/copia-type domain-containing protein</fullName>
    </recommendedName>
</protein>
<sequence length="1000" mass="115231">MRLPDEDHQVMYGRLLIVADAFRLSGATHINDSWIKEKYIECMMSFVPIDVKTLVGRECYSSLSSQDAVHEMQALKVLEQNSHDSRNRAIGMAKGNNLALTVNSVEEVHPQEQYRASWSMSYPEDLECHYHDHMAFHAKSFWVDPSKAKEDNIKRNHKSGFTSFGPKTRSCYNCNDKRHFIAECPYENRELHNGRLIPKDKSKESKGKYSKAPNKKFYNNKTKKGKRPPRVVLVTREEYSSDEVESSSDDEGESSKEVAAIVTTNIPSSSLFESPNENPHIKNAHCFMAKSSLDTSIVLSTQEEYSSEMMMLMMKKMQPLMDWSLLPPSPLTLHHQVNPPMRSLMWRKKVVSWPNPPRLKDELAKASSPQSKLSLDDLLSKQRSNNGKEGLGYNAKAKKANKQKAKPAQEKKKAITNDQAHEDEHSQEIEEAQIEGQDGDPNDQVDQVTPPRPKRTKEEIEARRLARRDMTLEIRGHTHDKVLGDVRAKVSTRRQLANFSNHHAYISVVEPKKVFEALEDSDWVEAMHEELNNFKRNKVWTLVEKPKECRNVIGTKWIFKNKQDEFRNIVRNKARLVAQGFSQVEGIDFGETYAPVARLESIRILLAYASHHNFKLQQMDVKSAFLNGPLHEEVYVKQPPGFEDLNFPNHVYKLDKALYGLKQAPRAWFEISMMGEMKFFLGFEIKQLREGTFINQAKYLQDMLKRFKMTELKGVATPMVTKCHLALDPNGKEVDQKLEYKEIRDLNPYLTPRNNRVTDKRFHNKTQEEIFYEVYVPFKKGVAPQHAIDTGKMAASRYFAEAYAMCGEFGLYPIMELTKDYDVGLIHQFYATVHFDSDEAKTFRWMSHEKLLESNLAKFGSALGYPRLPGVDENGWRCHDSSFSQPREVLENLYIKVDLMANSFAKKGTGEKLDVMDYIYNEMWSCVMEKKLPSFVPYIMKLIEDTWIDSCQTSLIHSIPLNITMHEVKVLRTKRHNSPIEDVPPWMRSHLAGLLSLLAA</sequence>
<gene>
    <name evidence="3" type="ORF">QYE76_065985</name>
</gene>
<evidence type="ECO:0000313" key="4">
    <source>
        <dbReference type="Proteomes" id="UP001231189"/>
    </source>
</evidence>
<feature type="compositionally biased region" description="Acidic residues" evidence="1">
    <location>
        <begin position="429"/>
        <end position="443"/>
    </location>
</feature>
<accession>A0AAD8SBZ4</accession>
<feature type="compositionally biased region" description="Basic residues" evidence="1">
    <location>
        <begin position="396"/>
        <end position="405"/>
    </location>
</feature>
<dbReference type="Proteomes" id="UP001231189">
    <property type="component" value="Unassembled WGS sequence"/>
</dbReference>